<keyword evidence="4 7" id="KW-0547">Nucleotide-binding</keyword>
<dbReference type="InterPro" id="IPR011009">
    <property type="entry name" value="Kinase-like_dom_sf"/>
</dbReference>
<dbReference type="SMART" id="SM00220">
    <property type="entry name" value="S_TKc"/>
    <property type="match status" value="1"/>
</dbReference>
<keyword evidence="11" id="KW-1185">Reference proteome</keyword>
<dbReference type="GO" id="GO:0004674">
    <property type="term" value="F:protein serine/threonine kinase activity"/>
    <property type="evidence" value="ECO:0007669"/>
    <property type="project" value="UniProtKB-KW"/>
</dbReference>
<keyword evidence="3" id="KW-0808">Transferase</keyword>
<evidence type="ECO:0000256" key="3">
    <source>
        <dbReference type="ARBA" id="ARBA00022679"/>
    </source>
</evidence>
<comment type="caution">
    <text evidence="10">The sequence shown here is derived from an EMBL/GenBank/DDBJ whole genome shotgun (WGS) entry which is preliminary data.</text>
</comment>
<dbReference type="Gene3D" id="1.10.510.10">
    <property type="entry name" value="Transferase(Phosphotransferase) domain 1"/>
    <property type="match status" value="1"/>
</dbReference>
<dbReference type="CDD" id="cd14014">
    <property type="entry name" value="STKc_PknB_like"/>
    <property type="match status" value="1"/>
</dbReference>
<reference evidence="10 11" key="1">
    <citation type="submission" date="2019-06" db="EMBL/GenBank/DDBJ databases">
        <title>Sequencing the genomes of 1000 actinobacteria strains.</title>
        <authorList>
            <person name="Klenk H.-P."/>
        </authorList>
    </citation>
    <scope>NUCLEOTIDE SEQUENCE [LARGE SCALE GENOMIC DNA]</scope>
    <source>
        <strain evidence="10 11">DSM 43186</strain>
    </source>
</reference>
<keyword evidence="2 10" id="KW-0723">Serine/threonine-protein kinase</keyword>
<dbReference type="PROSITE" id="PS00107">
    <property type="entry name" value="PROTEIN_KINASE_ATP"/>
    <property type="match status" value="1"/>
</dbReference>
<evidence type="ECO:0000256" key="1">
    <source>
        <dbReference type="ARBA" id="ARBA00012513"/>
    </source>
</evidence>
<gene>
    <name evidence="10" type="ORF">FHX40_2006</name>
</gene>
<keyword evidence="6 7" id="KW-0067">ATP-binding</keyword>
<sequence>MLGRPDSRIAGRYRLVRLLGKGGMGAVWVAHDEVLGRDVAVKEVILPPAIDEGDREEIFARMVREAQAAGRLRHPSIVSVHDVVTEQGRPWIVMELLRGRSLQDLLRDGEALPPERVARLGVELLGALAAAHAQGIQHRDVKPANVFLCEDGRTVLTDFGIARVEGQVTITRSGALVGSPGYIPPERVLGDKGGPLSDVWSLGATLYAAVEGRPPFHAATPIAVLHRVLTQEASPPERAGAALGSVLLRMLARDPAERPDTETAARLLRTVADGGQVRLPPPSPRPAVPARPPATLPSRPRGGRGRGVAVVSGVAGVALVAALAWYGTVRDRPEPSTVAAAPTTAQASPTSASPVPRVTPTVGQAKFTVPVDFCTLLTDAQVGRAIPGGPRKAQDGDGCHWTTGRATFTLEPLKISDKEYWEAFPEEAHEKLVNRRNQLGPSDNILWARSELGMRKLMRLTRTAVRTVDGIGEEAFGYDMHSHATGVQVSSVVMFRVSNLIVEAEYADLTPARAGRIRQTTLELARAAAERLAGK</sequence>
<dbReference type="PANTHER" id="PTHR43289">
    <property type="entry name" value="MITOGEN-ACTIVATED PROTEIN KINASE KINASE KINASE 20-RELATED"/>
    <property type="match status" value="1"/>
</dbReference>
<dbReference type="PROSITE" id="PS00108">
    <property type="entry name" value="PROTEIN_KINASE_ST"/>
    <property type="match status" value="1"/>
</dbReference>
<dbReference type="PANTHER" id="PTHR43289:SF6">
    <property type="entry name" value="SERINE_THREONINE-PROTEIN KINASE NEKL-3"/>
    <property type="match status" value="1"/>
</dbReference>
<dbReference type="Gene3D" id="3.30.200.20">
    <property type="entry name" value="Phosphorylase Kinase, domain 1"/>
    <property type="match status" value="1"/>
</dbReference>
<evidence type="ECO:0000256" key="2">
    <source>
        <dbReference type="ARBA" id="ARBA00022527"/>
    </source>
</evidence>
<feature type="domain" description="Protein kinase" evidence="9">
    <location>
        <begin position="13"/>
        <end position="271"/>
    </location>
</feature>
<accession>A0A543IXK5</accession>
<feature type="compositionally biased region" description="Low complexity" evidence="8">
    <location>
        <begin position="335"/>
        <end position="356"/>
    </location>
</feature>
<feature type="binding site" evidence="7">
    <location>
        <position position="42"/>
    </location>
    <ligand>
        <name>ATP</name>
        <dbReference type="ChEBI" id="CHEBI:30616"/>
    </ligand>
</feature>
<evidence type="ECO:0000256" key="5">
    <source>
        <dbReference type="ARBA" id="ARBA00022777"/>
    </source>
</evidence>
<dbReference type="InterPro" id="IPR017441">
    <property type="entry name" value="Protein_kinase_ATP_BS"/>
</dbReference>
<feature type="region of interest" description="Disordered" evidence="8">
    <location>
        <begin position="271"/>
        <end position="305"/>
    </location>
</feature>
<keyword evidence="5 10" id="KW-0418">Kinase</keyword>
<dbReference type="SUPFAM" id="SSF56112">
    <property type="entry name" value="Protein kinase-like (PK-like)"/>
    <property type="match status" value="1"/>
</dbReference>
<dbReference type="InterPro" id="IPR008271">
    <property type="entry name" value="Ser/Thr_kinase_AS"/>
</dbReference>
<evidence type="ECO:0000259" key="9">
    <source>
        <dbReference type="PROSITE" id="PS50011"/>
    </source>
</evidence>
<dbReference type="Proteomes" id="UP000319213">
    <property type="component" value="Unassembled WGS sequence"/>
</dbReference>
<feature type="compositionally biased region" description="Pro residues" evidence="8">
    <location>
        <begin position="279"/>
        <end position="295"/>
    </location>
</feature>
<proteinExistence type="predicted"/>
<dbReference type="PROSITE" id="PS50011">
    <property type="entry name" value="PROTEIN_KINASE_DOM"/>
    <property type="match status" value="1"/>
</dbReference>
<name>A0A543IXK5_9ACTN</name>
<dbReference type="GO" id="GO:0005524">
    <property type="term" value="F:ATP binding"/>
    <property type="evidence" value="ECO:0007669"/>
    <property type="project" value="UniProtKB-UniRule"/>
</dbReference>
<dbReference type="Pfam" id="PF00069">
    <property type="entry name" value="Pkinase"/>
    <property type="match status" value="1"/>
</dbReference>
<evidence type="ECO:0000256" key="4">
    <source>
        <dbReference type="ARBA" id="ARBA00022741"/>
    </source>
</evidence>
<dbReference type="EC" id="2.7.11.1" evidence="1"/>
<feature type="region of interest" description="Disordered" evidence="8">
    <location>
        <begin position="333"/>
        <end position="357"/>
    </location>
</feature>
<evidence type="ECO:0000256" key="7">
    <source>
        <dbReference type="PROSITE-ProRule" id="PRU10141"/>
    </source>
</evidence>
<evidence type="ECO:0000313" key="11">
    <source>
        <dbReference type="Proteomes" id="UP000319213"/>
    </source>
</evidence>
<dbReference type="RefSeq" id="WP_189136302.1">
    <property type="nucleotide sequence ID" value="NZ_BMPV01000011.1"/>
</dbReference>
<evidence type="ECO:0000256" key="6">
    <source>
        <dbReference type="ARBA" id="ARBA00022840"/>
    </source>
</evidence>
<organism evidence="10 11">
    <name type="scientific">Thermopolyspora flexuosa</name>
    <dbReference type="NCBI Taxonomy" id="103836"/>
    <lineage>
        <taxon>Bacteria</taxon>
        <taxon>Bacillati</taxon>
        <taxon>Actinomycetota</taxon>
        <taxon>Actinomycetes</taxon>
        <taxon>Streptosporangiales</taxon>
        <taxon>Streptosporangiaceae</taxon>
        <taxon>Thermopolyspora</taxon>
    </lineage>
</organism>
<evidence type="ECO:0000256" key="8">
    <source>
        <dbReference type="SAM" id="MobiDB-lite"/>
    </source>
</evidence>
<dbReference type="InterPro" id="IPR000719">
    <property type="entry name" value="Prot_kinase_dom"/>
</dbReference>
<dbReference type="AlphaFoldDB" id="A0A543IXK5"/>
<protein>
    <recommendedName>
        <fullName evidence="1">non-specific serine/threonine protein kinase</fullName>
        <ecNumber evidence="1">2.7.11.1</ecNumber>
    </recommendedName>
</protein>
<dbReference type="EMBL" id="VFPQ01000001">
    <property type="protein sequence ID" value="TQM75301.1"/>
    <property type="molecule type" value="Genomic_DNA"/>
</dbReference>
<evidence type="ECO:0000313" key="10">
    <source>
        <dbReference type="EMBL" id="TQM75301.1"/>
    </source>
</evidence>